<dbReference type="Pfam" id="PF02685">
    <property type="entry name" value="Glucokinase"/>
    <property type="match status" value="1"/>
</dbReference>
<dbReference type="Pfam" id="PF07209">
    <property type="entry name" value="DUF1415"/>
    <property type="match status" value="1"/>
</dbReference>
<accession>A0ABP0MH11</accession>
<name>A0ABP0MH11_9DINO</name>
<dbReference type="PANTHER" id="PTHR47363">
    <property type="entry name" value="GLUCOKINASE"/>
    <property type="match status" value="1"/>
</dbReference>
<evidence type="ECO:0000256" key="2">
    <source>
        <dbReference type="ARBA" id="ARBA00022777"/>
    </source>
</evidence>
<feature type="region of interest" description="Disordered" evidence="3">
    <location>
        <begin position="416"/>
        <end position="435"/>
    </location>
</feature>
<protein>
    <recommendedName>
        <fullName evidence="6">Glucokinase</fullName>
    </recommendedName>
</protein>
<dbReference type="InterPro" id="IPR009858">
    <property type="entry name" value="DUF1415"/>
</dbReference>
<feature type="compositionally biased region" description="Basic and acidic residues" evidence="3">
    <location>
        <begin position="640"/>
        <end position="658"/>
    </location>
</feature>
<reference evidence="4 5" key="1">
    <citation type="submission" date="2024-02" db="EMBL/GenBank/DDBJ databases">
        <authorList>
            <person name="Chen Y."/>
            <person name="Shah S."/>
            <person name="Dougan E. K."/>
            <person name="Thang M."/>
            <person name="Chan C."/>
        </authorList>
    </citation>
    <scope>NUCLEOTIDE SEQUENCE [LARGE SCALE GENOMIC DNA]</scope>
</reference>
<dbReference type="Gene3D" id="3.30.420.40">
    <property type="match status" value="1"/>
</dbReference>
<feature type="region of interest" description="Disordered" evidence="3">
    <location>
        <begin position="634"/>
        <end position="658"/>
    </location>
</feature>
<dbReference type="InterPro" id="IPR043129">
    <property type="entry name" value="ATPase_NBD"/>
</dbReference>
<dbReference type="InterPro" id="IPR003836">
    <property type="entry name" value="Glucokinase"/>
</dbReference>
<evidence type="ECO:0008006" key="6">
    <source>
        <dbReference type="Google" id="ProtNLM"/>
    </source>
</evidence>
<dbReference type="CDD" id="cd24008">
    <property type="entry name" value="ASKHA_NBD_GLK"/>
    <property type="match status" value="1"/>
</dbReference>
<proteinExistence type="predicted"/>
<evidence type="ECO:0000256" key="3">
    <source>
        <dbReference type="SAM" id="MobiDB-lite"/>
    </source>
</evidence>
<evidence type="ECO:0000313" key="5">
    <source>
        <dbReference type="Proteomes" id="UP001642484"/>
    </source>
</evidence>
<dbReference type="EMBL" id="CAXAMN010017580">
    <property type="protein sequence ID" value="CAK9050789.1"/>
    <property type="molecule type" value="Genomic_DNA"/>
</dbReference>
<keyword evidence="5" id="KW-1185">Reference proteome</keyword>
<dbReference type="Gene3D" id="3.40.367.20">
    <property type="match status" value="1"/>
</dbReference>
<keyword evidence="1" id="KW-0808">Transferase</keyword>
<dbReference type="NCBIfam" id="TIGR00749">
    <property type="entry name" value="glk"/>
    <property type="match status" value="1"/>
</dbReference>
<comment type="caution">
    <text evidence="4">The sequence shown here is derived from an EMBL/GenBank/DDBJ whole genome shotgun (WGS) entry which is preliminary data.</text>
</comment>
<dbReference type="Proteomes" id="UP001642484">
    <property type="component" value="Unassembled WGS sequence"/>
</dbReference>
<sequence length="658" mass="71865">MVEPKDENASQPKFMRSLSPLPEEPMLLCADVGGTNTRLHLFKVPDTTTAVVPESCMVYQAKYANAHYESFTEVAMEFLKSAKRHHQGGGLGMSPPYLGCFAVAGVVVDNKCNLVNLGWRMDGNEIAKDLKMKVIYLMNDFEAQGYGILTLDPTKDCDVLQEAPILPGAPIALLGAGTGLGQAFMTTGENGDYEVWPSEGGHKEFAPRQEGSQNVQSEMMKYLQIRFSAKSRISVERIVSGRGIANIYQFMAWKYPEKINREVHSAFTNGQHAGGMGPVHDPAVIVQAARNGTCELCLKTMDLFIGAYGSEAGVLALKFMPFGGLFVTGGVSAKTRDFIVGERGTPHHFIDSFRDKGRVSTMLKRVPVFLVRGEDMGERGVKLKDGRSSADPLGGHAHGMRTACAHMACARDETKRASQVEVRGGMPGKTSGTALAAPTYRGADRRVEATKRWLDSIVIGEKLCPFAAAVREEQKLRVLASEAKDAEMLAKEVATEAAILVEGLNGQEGAPETTLLVVDPQLSCCSTWQSFVQLSWTLQERAIHGQGFAELLQIVLFHPAAVHSVYAEGPPDAADFTIRSPFPTIHLLREADVMRAVTSYPDTPLIPARNKAKLRGKGLELCQAQLDACGAVDLRSSGGHTEKERERDRERERERVRE</sequence>
<gene>
    <name evidence="4" type="ORF">CCMP2556_LOCUS25863</name>
</gene>
<dbReference type="SUPFAM" id="SSF53067">
    <property type="entry name" value="Actin-like ATPase domain"/>
    <property type="match status" value="1"/>
</dbReference>
<evidence type="ECO:0000313" key="4">
    <source>
        <dbReference type="EMBL" id="CAK9050789.1"/>
    </source>
</evidence>
<dbReference type="PANTHER" id="PTHR47363:SF1">
    <property type="entry name" value="GLUCOKINASE"/>
    <property type="match status" value="1"/>
</dbReference>
<keyword evidence="2" id="KW-0418">Kinase</keyword>
<evidence type="ECO:0000256" key="1">
    <source>
        <dbReference type="ARBA" id="ARBA00022679"/>
    </source>
</evidence>
<organism evidence="4 5">
    <name type="scientific">Durusdinium trenchii</name>
    <dbReference type="NCBI Taxonomy" id="1381693"/>
    <lineage>
        <taxon>Eukaryota</taxon>
        <taxon>Sar</taxon>
        <taxon>Alveolata</taxon>
        <taxon>Dinophyceae</taxon>
        <taxon>Suessiales</taxon>
        <taxon>Symbiodiniaceae</taxon>
        <taxon>Durusdinium</taxon>
    </lineage>
</organism>